<dbReference type="AlphaFoldDB" id="A0A7W5H1G6"/>
<feature type="domain" description="PorZ N-terminal beta-propeller" evidence="2">
    <location>
        <begin position="60"/>
        <end position="215"/>
    </location>
</feature>
<dbReference type="EMBL" id="JACHYB010000001">
    <property type="protein sequence ID" value="MBB3186604.1"/>
    <property type="molecule type" value="Genomic_DNA"/>
</dbReference>
<keyword evidence="4" id="KW-1185">Reference proteome</keyword>
<organism evidence="3 4">
    <name type="scientific">Microbacter margulisiae</name>
    <dbReference type="NCBI Taxonomy" id="1350067"/>
    <lineage>
        <taxon>Bacteria</taxon>
        <taxon>Pseudomonadati</taxon>
        <taxon>Bacteroidota</taxon>
        <taxon>Bacteroidia</taxon>
        <taxon>Bacteroidales</taxon>
        <taxon>Porphyromonadaceae</taxon>
        <taxon>Microbacter</taxon>
    </lineage>
</organism>
<protein>
    <recommendedName>
        <fullName evidence="2">PorZ N-terminal beta-propeller domain-containing protein</fullName>
    </recommendedName>
</protein>
<dbReference type="InterPro" id="IPR015943">
    <property type="entry name" value="WD40/YVTN_repeat-like_dom_sf"/>
</dbReference>
<feature type="chain" id="PRO_5031461711" description="PorZ N-terminal beta-propeller domain-containing protein" evidence="1">
    <location>
        <begin position="34"/>
        <end position="789"/>
    </location>
</feature>
<dbReference type="SUPFAM" id="SSF63829">
    <property type="entry name" value="Calcium-dependent phosphotriesterase"/>
    <property type="match status" value="1"/>
</dbReference>
<dbReference type="Pfam" id="PF07494">
    <property type="entry name" value="Reg_prop"/>
    <property type="match status" value="1"/>
</dbReference>
<comment type="caution">
    <text evidence="3">The sequence shown here is derived from an EMBL/GenBank/DDBJ whole genome shotgun (WGS) entry which is preliminary data.</text>
</comment>
<dbReference type="Pfam" id="PF21544">
    <property type="entry name" value="PorZ_N_b_propeller"/>
    <property type="match status" value="1"/>
</dbReference>
<accession>A0A7W5H1G6</accession>
<evidence type="ECO:0000256" key="1">
    <source>
        <dbReference type="SAM" id="SignalP"/>
    </source>
</evidence>
<dbReference type="InterPro" id="IPR026444">
    <property type="entry name" value="Secre_tail"/>
</dbReference>
<gene>
    <name evidence="3" type="ORF">FHX64_000767</name>
</gene>
<sequence length="789" mass="86271">MPWFFLFKLLSKRFLRMSGSVMLCLLSFTSVDAQLAVGEWQVHYSYRNVTQVAIASDKAYAVGSNALFSVDFTDQSIAYYSKINGLSDNDISLIGYNDATKQLLIVYANSNIDLLSQSGISNVPDLYLKQAAMDKTVNSVLFADSLAYLSCNFGIVVLNMAKHEISDSYVIGVNGSYIPVLATSLFKGKIYGLTATGLFDADASNHNLADYQVWSSITSLPLSDVNNSNLLVYEGLLWLLKSDGMVYNSSDGITWNVVPSLKNITRMQCDNKYLYFISDQDANTYVYDTSLHFTTLAGVSPDCIATDNTTSPSFWLASGSSGLLQLNKNGQEMNAFAPSGPLDNSAWAMAVSGDKLFVVPGGAWAVQYLHPASVSMLENNQWTNIDGFSISQATSMPSTTDFVSVAADPSDNSHFFIGAYGRGLYEFKNNTFYKWYNCTNSGVESIFPGQTIQFDYQRINGLTFDSQGNLWFLNEQIGDPVKYLSSDGNVHSLYFDGIKGLPTLQDILIDKLNPNRKWILSERSTPGVFVFDDNGTLENQQDDQSKFFSSFVDQDGNIFSSDFYYCMVQDMNDQIWVGTAKGPIIIQNPDNAFSSDFTITRIKVPRNDGTNLADYLLGTESVNAIVVDGANRKWLGSQSSGLYLVSADGTKILKHFTAENSPLLSNDILSLGLNNQTGELFIGTDAGIISFMTDANQALDTFSGVHAYPNPVRPDYHGVITITGLVADTQVKITDVSGNVIYVTTSNGGVATWSGNGINGARVHSGVYLILCSSPDGIQHSVTKLLIVD</sequence>
<reference evidence="3 4" key="1">
    <citation type="submission" date="2020-08" db="EMBL/GenBank/DDBJ databases">
        <title>Genomic Encyclopedia of Type Strains, Phase IV (KMG-IV): sequencing the most valuable type-strain genomes for metagenomic binning, comparative biology and taxonomic classification.</title>
        <authorList>
            <person name="Goeker M."/>
        </authorList>
    </citation>
    <scope>NUCLEOTIDE SEQUENCE [LARGE SCALE GENOMIC DNA]</scope>
    <source>
        <strain evidence="3 4">DSM 27471</strain>
    </source>
</reference>
<dbReference type="RefSeq" id="WP_183412475.1">
    <property type="nucleotide sequence ID" value="NZ_JACHYB010000001.1"/>
</dbReference>
<dbReference type="Proteomes" id="UP000544222">
    <property type="component" value="Unassembled WGS sequence"/>
</dbReference>
<dbReference type="InterPro" id="IPR048954">
    <property type="entry name" value="PorZ_N"/>
</dbReference>
<evidence type="ECO:0000313" key="3">
    <source>
        <dbReference type="EMBL" id="MBB3186604.1"/>
    </source>
</evidence>
<dbReference type="NCBIfam" id="TIGR04183">
    <property type="entry name" value="Por_Secre_tail"/>
    <property type="match status" value="1"/>
</dbReference>
<name>A0A7W5H1G6_9PORP</name>
<keyword evidence="1" id="KW-0732">Signal</keyword>
<dbReference type="Gene3D" id="2.130.10.10">
    <property type="entry name" value="YVTN repeat-like/Quinoprotein amine dehydrogenase"/>
    <property type="match status" value="2"/>
</dbReference>
<feature type="signal peptide" evidence="1">
    <location>
        <begin position="1"/>
        <end position="33"/>
    </location>
</feature>
<proteinExistence type="predicted"/>
<evidence type="ECO:0000259" key="2">
    <source>
        <dbReference type="Pfam" id="PF21544"/>
    </source>
</evidence>
<dbReference type="InterPro" id="IPR011047">
    <property type="entry name" value="Quinoprotein_ADH-like_sf"/>
</dbReference>
<dbReference type="InterPro" id="IPR011110">
    <property type="entry name" value="Reg_prop"/>
</dbReference>
<dbReference type="SUPFAM" id="SSF50998">
    <property type="entry name" value="Quinoprotein alcohol dehydrogenase-like"/>
    <property type="match status" value="1"/>
</dbReference>
<evidence type="ECO:0000313" key="4">
    <source>
        <dbReference type="Proteomes" id="UP000544222"/>
    </source>
</evidence>